<dbReference type="AlphaFoldDB" id="A0A3N4H8E4"/>
<dbReference type="Pfam" id="PF05699">
    <property type="entry name" value="Dimer_Tnp_hAT"/>
    <property type="match status" value="1"/>
</dbReference>
<name>A0A3N4H8E4_ASCIM</name>
<evidence type="ECO:0000313" key="2">
    <source>
        <dbReference type="EMBL" id="RPA71043.1"/>
    </source>
</evidence>
<protein>
    <recommendedName>
        <fullName evidence="1">HAT C-terminal dimerisation domain-containing protein</fullName>
    </recommendedName>
</protein>
<evidence type="ECO:0000259" key="1">
    <source>
        <dbReference type="Pfam" id="PF05699"/>
    </source>
</evidence>
<feature type="non-terminal residue" evidence="2">
    <location>
        <position position="1"/>
    </location>
</feature>
<dbReference type="Proteomes" id="UP000275078">
    <property type="component" value="Unassembled WGS sequence"/>
</dbReference>
<dbReference type="SUPFAM" id="SSF53098">
    <property type="entry name" value="Ribonuclease H-like"/>
    <property type="match status" value="1"/>
</dbReference>
<feature type="domain" description="HAT C-terminal dimerisation" evidence="1">
    <location>
        <begin position="1"/>
        <end position="50"/>
    </location>
</feature>
<keyword evidence="3" id="KW-1185">Reference proteome</keyword>
<feature type="non-terminal residue" evidence="2">
    <location>
        <position position="50"/>
    </location>
</feature>
<evidence type="ECO:0000313" key="3">
    <source>
        <dbReference type="Proteomes" id="UP000275078"/>
    </source>
</evidence>
<gene>
    <name evidence="2" type="ORF">BJ508DRAFT_198793</name>
</gene>
<proteinExistence type="predicted"/>
<reference evidence="2 3" key="1">
    <citation type="journal article" date="2018" name="Nat. Ecol. Evol.">
        <title>Pezizomycetes genomes reveal the molecular basis of ectomycorrhizal truffle lifestyle.</title>
        <authorList>
            <person name="Murat C."/>
            <person name="Payen T."/>
            <person name="Noel B."/>
            <person name="Kuo A."/>
            <person name="Morin E."/>
            <person name="Chen J."/>
            <person name="Kohler A."/>
            <person name="Krizsan K."/>
            <person name="Balestrini R."/>
            <person name="Da Silva C."/>
            <person name="Montanini B."/>
            <person name="Hainaut M."/>
            <person name="Levati E."/>
            <person name="Barry K.W."/>
            <person name="Belfiori B."/>
            <person name="Cichocki N."/>
            <person name="Clum A."/>
            <person name="Dockter R.B."/>
            <person name="Fauchery L."/>
            <person name="Guy J."/>
            <person name="Iotti M."/>
            <person name="Le Tacon F."/>
            <person name="Lindquist E.A."/>
            <person name="Lipzen A."/>
            <person name="Malagnac F."/>
            <person name="Mello A."/>
            <person name="Molinier V."/>
            <person name="Miyauchi S."/>
            <person name="Poulain J."/>
            <person name="Riccioni C."/>
            <person name="Rubini A."/>
            <person name="Sitrit Y."/>
            <person name="Splivallo R."/>
            <person name="Traeger S."/>
            <person name="Wang M."/>
            <person name="Zifcakova L."/>
            <person name="Wipf D."/>
            <person name="Zambonelli A."/>
            <person name="Paolocci F."/>
            <person name="Nowrousian M."/>
            <person name="Ottonello S."/>
            <person name="Baldrian P."/>
            <person name="Spatafora J.W."/>
            <person name="Henrissat B."/>
            <person name="Nagy L.G."/>
            <person name="Aury J.M."/>
            <person name="Wincker P."/>
            <person name="Grigoriev I.V."/>
            <person name="Bonfante P."/>
            <person name="Martin F.M."/>
        </authorList>
    </citation>
    <scope>NUCLEOTIDE SEQUENCE [LARGE SCALE GENOMIC DNA]</scope>
    <source>
        <strain evidence="2 3">RN42</strain>
    </source>
</reference>
<dbReference type="GO" id="GO:0046983">
    <property type="term" value="F:protein dimerization activity"/>
    <property type="evidence" value="ECO:0007669"/>
    <property type="project" value="InterPro"/>
</dbReference>
<accession>A0A3N4H8E4</accession>
<dbReference type="EMBL" id="ML119984">
    <property type="protein sequence ID" value="RPA71043.1"/>
    <property type="molecule type" value="Genomic_DNA"/>
</dbReference>
<sequence length="50" mass="5534">LAIMALDVLSVPIMSDEPERVFSSSGILLGERRSRLEADVVEVSECLKSW</sequence>
<dbReference type="InterPro" id="IPR012337">
    <property type="entry name" value="RNaseH-like_sf"/>
</dbReference>
<organism evidence="2 3">
    <name type="scientific">Ascobolus immersus RN42</name>
    <dbReference type="NCBI Taxonomy" id="1160509"/>
    <lineage>
        <taxon>Eukaryota</taxon>
        <taxon>Fungi</taxon>
        <taxon>Dikarya</taxon>
        <taxon>Ascomycota</taxon>
        <taxon>Pezizomycotina</taxon>
        <taxon>Pezizomycetes</taxon>
        <taxon>Pezizales</taxon>
        <taxon>Ascobolaceae</taxon>
        <taxon>Ascobolus</taxon>
    </lineage>
</organism>
<dbReference type="InterPro" id="IPR008906">
    <property type="entry name" value="HATC_C_dom"/>
</dbReference>
<dbReference type="OrthoDB" id="5152423at2759"/>